<comment type="caution">
    <text evidence="3">The sequence shown here is derived from an EMBL/GenBank/DDBJ whole genome shotgun (WGS) entry which is preliminary data.</text>
</comment>
<feature type="signal peptide" evidence="2">
    <location>
        <begin position="1"/>
        <end position="28"/>
    </location>
</feature>
<evidence type="ECO:0000313" key="4">
    <source>
        <dbReference type="Proteomes" id="UP000218113"/>
    </source>
</evidence>
<dbReference type="AlphaFoldDB" id="A0A2A4T0Z1"/>
<feature type="transmembrane region" description="Helical" evidence="1">
    <location>
        <begin position="44"/>
        <end position="66"/>
    </location>
</feature>
<keyword evidence="2" id="KW-0732">Signal</keyword>
<feature type="chain" id="PRO_5012472486" description="Phage coat protein" evidence="2">
    <location>
        <begin position="29"/>
        <end position="72"/>
    </location>
</feature>
<dbReference type="Proteomes" id="UP000218113">
    <property type="component" value="Unassembled WGS sequence"/>
</dbReference>
<gene>
    <name evidence="3" type="ORF">COB67_08905</name>
</gene>
<keyword evidence="1" id="KW-1133">Transmembrane helix</keyword>
<proteinExistence type="predicted"/>
<reference evidence="4" key="1">
    <citation type="submission" date="2017-08" db="EMBL/GenBank/DDBJ databases">
        <title>A dynamic microbial community with high functional redundancy inhabits the cold, oxic subseafloor aquifer.</title>
        <authorList>
            <person name="Tully B.J."/>
            <person name="Wheat C.G."/>
            <person name="Glazer B.T."/>
            <person name="Huber J.A."/>
        </authorList>
    </citation>
    <scope>NUCLEOTIDE SEQUENCE [LARGE SCALE GENOMIC DNA]</scope>
</reference>
<evidence type="ECO:0000256" key="1">
    <source>
        <dbReference type="SAM" id="Phobius"/>
    </source>
</evidence>
<name>A0A2A4T0Z1_9DELT</name>
<evidence type="ECO:0000313" key="3">
    <source>
        <dbReference type="EMBL" id="PCI27263.1"/>
    </source>
</evidence>
<evidence type="ECO:0008006" key="5">
    <source>
        <dbReference type="Google" id="ProtNLM"/>
    </source>
</evidence>
<sequence length="72" mass="7272">MKNIKNIVSRSKKVLVVAAFTAANVVMAAPVTLPASAQADIDGSIANGGGFALLATLGVIGFGVIMKMAKKI</sequence>
<accession>A0A2A4T0Z1</accession>
<organism evidence="3 4">
    <name type="scientific">SAR324 cluster bacterium</name>
    <dbReference type="NCBI Taxonomy" id="2024889"/>
    <lineage>
        <taxon>Bacteria</taxon>
        <taxon>Deltaproteobacteria</taxon>
        <taxon>SAR324 cluster</taxon>
    </lineage>
</organism>
<protein>
    <recommendedName>
        <fullName evidence="5">Phage coat protein</fullName>
    </recommendedName>
</protein>
<evidence type="ECO:0000256" key="2">
    <source>
        <dbReference type="SAM" id="SignalP"/>
    </source>
</evidence>
<keyword evidence="1" id="KW-0472">Membrane</keyword>
<keyword evidence="1" id="KW-0812">Transmembrane</keyword>
<dbReference type="EMBL" id="NVSR01000066">
    <property type="protein sequence ID" value="PCI27263.1"/>
    <property type="molecule type" value="Genomic_DNA"/>
</dbReference>